<dbReference type="EMBL" id="KK914244">
    <property type="protein sequence ID" value="KDP44654.1"/>
    <property type="molecule type" value="Genomic_DNA"/>
</dbReference>
<reference evidence="1 2" key="1">
    <citation type="journal article" date="2014" name="PLoS ONE">
        <title>Global Analysis of Gene Expression Profiles in Physic Nut (Jatropha curcas L.) Seedlings Exposed to Salt Stress.</title>
        <authorList>
            <person name="Zhang L."/>
            <person name="Zhang C."/>
            <person name="Wu P."/>
            <person name="Chen Y."/>
            <person name="Li M."/>
            <person name="Jiang H."/>
            <person name="Wu G."/>
        </authorList>
    </citation>
    <scope>NUCLEOTIDE SEQUENCE [LARGE SCALE GENOMIC DNA]</scope>
    <source>
        <strain evidence="2">cv. GZQX0401</strain>
        <tissue evidence="1">Young leaves</tissue>
    </source>
</reference>
<name>A0A067LK26_JATCU</name>
<accession>A0A067LK26</accession>
<proteinExistence type="predicted"/>
<sequence>MSRHHCKSAPPASISGGPIASSTRSFNPVRVKSQILQENNILFGGSPWVCETVTVIWILITVSRVNGRSAPPCAPTVTVTVNHMLASLLGAPNNLDLIAARRGASCCERLMI</sequence>
<evidence type="ECO:0000313" key="2">
    <source>
        <dbReference type="Proteomes" id="UP000027138"/>
    </source>
</evidence>
<gene>
    <name evidence="1" type="ORF">JCGZ_19690</name>
</gene>
<dbReference type="AlphaFoldDB" id="A0A067LK26"/>
<protein>
    <submittedName>
        <fullName evidence="1">Uncharacterized protein</fullName>
    </submittedName>
</protein>
<keyword evidence="2" id="KW-1185">Reference proteome</keyword>
<organism evidence="1 2">
    <name type="scientific">Jatropha curcas</name>
    <name type="common">Barbados nut</name>
    <dbReference type="NCBI Taxonomy" id="180498"/>
    <lineage>
        <taxon>Eukaryota</taxon>
        <taxon>Viridiplantae</taxon>
        <taxon>Streptophyta</taxon>
        <taxon>Embryophyta</taxon>
        <taxon>Tracheophyta</taxon>
        <taxon>Spermatophyta</taxon>
        <taxon>Magnoliopsida</taxon>
        <taxon>eudicotyledons</taxon>
        <taxon>Gunneridae</taxon>
        <taxon>Pentapetalae</taxon>
        <taxon>rosids</taxon>
        <taxon>fabids</taxon>
        <taxon>Malpighiales</taxon>
        <taxon>Euphorbiaceae</taxon>
        <taxon>Crotonoideae</taxon>
        <taxon>Jatropheae</taxon>
        <taxon>Jatropha</taxon>
    </lineage>
</organism>
<dbReference type="Proteomes" id="UP000027138">
    <property type="component" value="Unassembled WGS sequence"/>
</dbReference>
<evidence type="ECO:0000313" key="1">
    <source>
        <dbReference type="EMBL" id="KDP44654.1"/>
    </source>
</evidence>